<keyword evidence="4" id="KW-1185">Reference proteome</keyword>
<keyword evidence="1" id="KW-1133">Transmembrane helix</keyword>
<feature type="signal peptide" evidence="2">
    <location>
        <begin position="1"/>
        <end position="16"/>
    </location>
</feature>
<evidence type="ECO:0000256" key="2">
    <source>
        <dbReference type="SAM" id="SignalP"/>
    </source>
</evidence>
<protein>
    <submittedName>
        <fullName evidence="3">Uncharacterized protein</fullName>
    </submittedName>
</protein>
<comment type="caution">
    <text evidence="3">The sequence shown here is derived from an EMBL/GenBank/DDBJ whole genome shotgun (WGS) entry which is preliminary data.</text>
</comment>
<dbReference type="EMBL" id="JBBPBF010000029">
    <property type="protein sequence ID" value="KAK7608365.1"/>
    <property type="molecule type" value="Genomic_DNA"/>
</dbReference>
<keyword evidence="2" id="KW-0732">Signal</keyword>
<keyword evidence="1" id="KW-0812">Transmembrane</keyword>
<evidence type="ECO:0000256" key="1">
    <source>
        <dbReference type="SAM" id="Phobius"/>
    </source>
</evidence>
<name>A0ABR1N1Z8_9PEZI</name>
<accession>A0ABR1N1Z8</accession>
<dbReference type="Proteomes" id="UP001367316">
    <property type="component" value="Unassembled WGS sequence"/>
</dbReference>
<keyword evidence="1" id="KW-0472">Membrane</keyword>
<evidence type="ECO:0000313" key="3">
    <source>
        <dbReference type="EMBL" id="KAK7608365.1"/>
    </source>
</evidence>
<proteinExistence type="predicted"/>
<feature type="transmembrane region" description="Helical" evidence="1">
    <location>
        <begin position="85"/>
        <end position="110"/>
    </location>
</feature>
<organism evidence="3 4">
    <name type="scientific">Phyllosticta paracitricarpa</name>
    <dbReference type="NCBI Taxonomy" id="2016321"/>
    <lineage>
        <taxon>Eukaryota</taxon>
        <taxon>Fungi</taxon>
        <taxon>Dikarya</taxon>
        <taxon>Ascomycota</taxon>
        <taxon>Pezizomycotina</taxon>
        <taxon>Dothideomycetes</taxon>
        <taxon>Dothideomycetes incertae sedis</taxon>
        <taxon>Botryosphaeriales</taxon>
        <taxon>Phyllostictaceae</taxon>
        <taxon>Phyllosticta</taxon>
    </lineage>
</organism>
<feature type="transmembrane region" description="Helical" evidence="1">
    <location>
        <begin position="150"/>
        <end position="169"/>
    </location>
</feature>
<evidence type="ECO:0000313" key="4">
    <source>
        <dbReference type="Proteomes" id="UP001367316"/>
    </source>
</evidence>
<feature type="chain" id="PRO_5045712476" evidence="2">
    <location>
        <begin position="17"/>
        <end position="170"/>
    </location>
</feature>
<gene>
    <name evidence="3" type="ORF">JOL62DRAFT_558529</name>
</gene>
<sequence length="170" mass="18700">MLLSMALCAWGPSVSGAAGSFGIYAVAFTLGPTVIIDGIRTSTCYQGVFSAYGIKIAVNNSINIIIRLVIGVMQDHDNDSYDHVVIVYVILAAGSLVVAWAIVIGSFFSIDLRRLQWTRKQRLIRGDVMKEQRINMKFETGEAGQRNKTISMSCFFFVLAVTVGSWVAYF</sequence>
<reference evidence="3 4" key="1">
    <citation type="submission" date="2024-04" db="EMBL/GenBank/DDBJ databases">
        <title>Phyllosticta paracitricarpa is synonymous to the EU quarantine fungus P. citricarpa based on phylogenomic analyses.</title>
        <authorList>
            <consortium name="Lawrence Berkeley National Laboratory"/>
            <person name="Van ingen-buijs V.A."/>
            <person name="Van westerhoven A.C."/>
            <person name="Haridas S."/>
            <person name="Skiadas P."/>
            <person name="Martin F."/>
            <person name="Groenewald J.Z."/>
            <person name="Crous P.W."/>
            <person name="Seidl M.F."/>
        </authorList>
    </citation>
    <scope>NUCLEOTIDE SEQUENCE [LARGE SCALE GENOMIC DNA]</scope>
    <source>
        <strain evidence="3 4">CBS 141358</strain>
    </source>
</reference>